<gene>
    <name evidence="2" type="ORF">B0J12DRAFT_455982</name>
</gene>
<dbReference type="Proteomes" id="UP000774617">
    <property type="component" value="Unassembled WGS sequence"/>
</dbReference>
<name>A0ABQ8GFY4_9PEZI</name>
<evidence type="ECO:0000313" key="3">
    <source>
        <dbReference type="Proteomes" id="UP000774617"/>
    </source>
</evidence>
<protein>
    <submittedName>
        <fullName evidence="2">Uncharacterized protein</fullName>
    </submittedName>
</protein>
<proteinExistence type="predicted"/>
<evidence type="ECO:0000313" key="2">
    <source>
        <dbReference type="EMBL" id="KAH7054528.1"/>
    </source>
</evidence>
<evidence type="ECO:0000256" key="1">
    <source>
        <dbReference type="SAM" id="MobiDB-lite"/>
    </source>
</evidence>
<sequence length="341" mass="37675">MGRWRELDLMERRFWCNPGPRCGNGLGVDLVGFLHTPFGSVWVVARREASGGMRTGALGGVGRWEDNSPPMTGEQARLLCRPKDVQATQIPVLAHAKPSSRCTAARRRVGWSRLCRCDRRSPRIQRGEASRAIYRGEAGEGSMTMGVHARCLVDRRELQSVPTLRLAAAVSFGFCRADGPGDRRWVHQLARALLRDNARRVPFEASTEYTDLPGGLANTCVRPNWNHAARVAEVRAASRARRLPCRWCRQAKWETSERGKSSTPRSEQGWRLGKPGQRDGLIGSPADSGRPTPCPPISRGRGIQNTGPAVPDIQDLTRRGSSALLFPAVWHPCSNISVYLS</sequence>
<reference evidence="2 3" key="1">
    <citation type="journal article" date="2021" name="Nat. Commun.">
        <title>Genetic determinants of endophytism in the Arabidopsis root mycobiome.</title>
        <authorList>
            <person name="Mesny F."/>
            <person name="Miyauchi S."/>
            <person name="Thiergart T."/>
            <person name="Pickel B."/>
            <person name="Atanasova L."/>
            <person name="Karlsson M."/>
            <person name="Huettel B."/>
            <person name="Barry K.W."/>
            <person name="Haridas S."/>
            <person name="Chen C."/>
            <person name="Bauer D."/>
            <person name="Andreopoulos W."/>
            <person name="Pangilinan J."/>
            <person name="LaButti K."/>
            <person name="Riley R."/>
            <person name="Lipzen A."/>
            <person name="Clum A."/>
            <person name="Drula E."/>
            <person name="Henrissat B."/>
            <person name="Kohler A."/>
            <person name="Grigoriev I.V."/>
            <person name="Martin F.M."/>
            <person name="Hacquard S."/>
        </authorList>
    </citation>
    <scope>NUCLEOTIDE SEQUENCE [LARGE SCALE GENOMIC DNA]</scope>
    <source>
        <strain evidence="2 3">MPI-SDFR-AT-0080</strain>
    </source>
</reference>
<dbReference type="EMBL" id="JAGTJR010000009">
    <property type="protein sequence ID" value="KAH7054528.1"/>
    <property type="molecule type" value="Genomic_DNA"/>
</dbReference>
<accession>A0ABQ8GFY4</accession>
<keyword evidence="3" id="KW-1185">Reference proteome</keyword>
<comment type="caution">
    <text evidence="2">The sequence shown here is derived from an EMBL/GenBank/DDBJ whole genome shotgun (WGS) entry which is preliminary data.</text>
</comment>
<organism evidence="2 3">
    <name type="scientific">Macrophomina phaseolina</name>
    <dbReference type="NCBI Taxonomy" id="35725"/>
    <lineage>
        <taxon>Eukaryota</taxon>
        <taxon>Fungi</taxon>
        <taxon>Dikarya</taxon>
        <taxon>Ascomycota</taxon>
        <taxon>Pezizomycotina</taxon>
        <taxon>Dothideomycetes</taxon>
        <taxon>Dothideomycetes incertae sedis</taxon>
        <taxon>Botryosphaeriales</taxon>
        <taxon>Botryosphaeriaceae</taxon>
        <taxon>Macrophomina</taxon>
    </lineage>
</organism>
<feature type="region of interest" description="Disordered" evidence="1">
    <location>
        <begin position="256"/>
        <end position="314"/>
    </location>
</feature>